<sequence length="417" mass="43904">MSPWTRWPLTARGTGAALLAALCFVLAHQFGIPELLYLSLLLALGVGASIATLYFVRSAERVSRAFSPDIATVGQEVLVRMRVDIRSPLPAGQGRWHDRLPDGVSGDSGGVFPQTHSGMRQGGPAVTLEYTATALRRGIRQIGPLAVVSTDPFGFAQRRHTVGAAVPLTIAPLIADFGALTDQPGEAGGSMHTTTDRLGQGTDNLIPRHYLPGDSMRRIHWRASAHRDELMVRQEEQETTPEAIVVLDRGVRRWVVEAARAPGVDPGFETAVSACVSAVSRLVQEGYQVTLVDIDGSPLGEPIDGGDTTGVELLAIALATVTARRDLPTEALARLVSGTSTGPLVLVTGAIDDADAAALAPVPHHSSLPVLLSVSAHQSVLAHAAETGWRVAAIPPDADLAAAWNGVVDRRGTHVGA</sequence>
<reference evidence="3 4" key="1">
    <citation type="submission" date="2016-12" db="EMBL/GenBank/DDBJ databases">
        <title>Complete genome sequence of Microbacterium aurum KACC 15219.</title>
        <authorList>
            <person name="Jung Y."/>
            <person name="Shin J.-H."/>
            <person name="Lee Y.-J."/>
            <person name="Yi H."/>
            <person name="Bahn Y.-S."/>
            <person name="Kim J.F."/>
            <person name="Lee D.-W."/>
        </authorList>
    </citation>
    <scope>NUCLEOTIDE SEQUENCE [LARGE SCALE GENOMIC DNA]</scope>
    <source>
        <strain evidence="3 4">KACC 15219</strain>
    </source>
</reference>
<evidence type="ECO:0000259" key="2">
    <source>
        <dbReference type="Pfam" id="PF01882"/>
    </source>
</evidence>
<organism evidence="3 4">
    <name type="scientific">Microbacterium aurum</name>
    <dbReference type="NCBI Taxonomy" id="36805"/>
    <lineage>
        <taxon>Bacteria</taxon>
        <taxon>Bacillati</taxon>
        <taxon>Actinomycetota</taxon>
        <taxon>Actinomycetes</taxon>
        <taxon>Micrococcales</taxon>
        <taxon>Microbacteriaceae</taxon>
        <taxon>Microbacterium</taxon>
    </lineage>
</organism>
<dbReference type="STRING" id="36805.BOH66_04985"/>
<keyword evidence="4" id="KW-1185">Reference proteome</keyword>
<dbReference type="InterPro" id="IPR002881">
    <property type="entry name" value="DUF58"/>
</dbReference>
<dbReference type="Pfam" id="PF01882">
    <property type="entry name" value="DUF58"/>
    <property type="match status" value="1"/>
</dbReference>
<accession>A0A1P8U6F5</accession>
<dbReference type="EMBL" id="CP018762">
    <property type="protein sequence ID" value="APZ33691.1"/>
    <property type="molecule type" value="Genomic_DNA"/>
</dbReference>
<dbReference type="PANTHER" id="PTHR34351:SF1">
    <property type="entry name" value="SLR1927 PROTEIN"/>
    <property type="match status" value="1"/>
</dbReference>
<feature type="transmembrane region" description="Helical" evidence="1">
    <location>
        <begin position="37"/>
        <end position="56"/>
    </location>
</feature>
<protein>
    <recommendedName>
        <fullName evidence="2">DUF58 domain-containing protein</fullName>
    </recommendedName>
</protein>
<evidence type="ECO:0000256" key="1">
    <source>
        <dbReference type="SAM" id="Phobius"/>
    </source>
</evidence>
<dbReference type="AlphaFoldDB" id="A0A1P8U6F5"/>
<keyword evidence="1" id="KW-1133">Transmembrane helix</keyword>
<proteinExistence type="predicted"/>
<keyword evidence="1" id="KW-0812">Transmembrane</keyword>
<feature type="domain" description="DUF58" evidence="2">
    <location>
        <begin position="208"/>
        <end position="253"/>
    </location>
</feature>
<evidence type="ECO:0000313" key="3">
    <source>
        <dbReference type="EMBL" id="APZ33691.1"/>
    </source>
</evidence>
<gene>
    <name evidence="3" type="ORF">BOH66_04985</name>
</gene>
<dbReference type="PANTHER" id="PTHR34351">
    <property type="entry name" value="SLR1927 PROTEIN-RELATED"/>
    <property type="match status" value="1"/>
</dbReference>
<dbReference type="OrthoDB" id="9812729at2"/>
<name>A0A1P8U6F5_9MICO</name>
<dbReference type="KEGG" id="maur:BOH66_04985"/>
<dbReference type="RefSeq" id="WP_076689873.1">
    <property type="nucleotide sequence ID" value="NZ_CP018762.1"/>
</dbReference>
<evidence type="ECO:0000313" key="4">
    <source>
        <dbReference type="Proteomes" id="UP000187185"/>
    </source>
</evidence>
<keyword evidence="1" id="KW-0472">Membrane</keyword>
<dbReference type="Proteomes" id="UP000187185">
    <property type="component" value="Chromosome"/>
</dbReference>